<name>W1NJH3_AMBTC</name>
<organism evidence="1 2">
    <name type="scientific">Amborella trichopoda</name>
    <dbReference type="NCBI Taxonomy" id="13333"/>
    <lineage>
        <taxon>Eukaryota</taxon>
        <taxon>Viridiplantae</taxon>
        <taxon>Streptophyta</taxon>
        <taxon>Embryophyta</taxon>
        <taxon>Tracheophyta</taxon>
        <taxon>Spermatophyta</taxon>
        <taxon>Magnoliopsida</taxon>
        <taxon>Amborellales</taxon>
        <taxon>Amborellaceae</taxon>
        <taxon>Amborella</taxon>
    </lineage>
</organism>
<dbReference type="EMBL" id="KI397474">
    <property type="protein sequence ID" value="ERM95611.1"/>
    <property type="molecule type" value="Genomic_DNA"/>
</dbReference>
<evidence type="ECO:0000313" key="1">
    <source>
        <dbReference type="EMBL" id="ERM95611.1"/>
    </source>
</evidence>
<sequence>MPGTRTARPMEFVMKARDSRHAAEIPSALNGGKMVKGKHMPLTTFTSGQRSWLSLSSWHSLLNLSPLGILKSSPEYHFNSIPHYVARQPLRKSPSKKPPMSSRLIPTFFKQGMMAYQSNNNAFHAM</sequence>
<evidence type="ECO:0000313" key="2">
    <source>
        <dbReference type="Proteomes" id="UP000017836"/>
    </source>
</evidence>
<dbReference type="HOGENOM" id="CLU_1984552_0_0_1"/>
<protein>
    <submittedName>
        <fullName evidence="1">Uncharacterized protein</fullName>
    </submittedName>
</protein>
<proteinExistence type="predicted"/>
<dbReference type="Gramene" id="ERM95611">
    <property type="protein sequence ID" value="ERM95611"/>
    <property type="gene ID" value="AMTR_s00023p00145730"/>
</dbReference>
<keyword evidence="2" id="KW-1185">Reference proteome</keyword>
<dbReference type="Proteomes" id="UP000017836">
    <property type="component" value="Unassembled WGS sequence"/>
</dbReference>
<gene>
    <name evidence="1" type="ORF">AMTR_s00023p00145730</name>
</gene>
<reference evidence="2" key="1">
    <citation type="journal article" date="2013" name="Science">
        <title>The Amborella genome and the evolution of flowering plants.</title>
        <authorList>
            <consortium name="Amborella Genome Project"/>
        </authorList>
    </citation>
    <scope>NUCLEOTIDE SEQUENCE [LARGE SCALE GENOMIC DNA]</scope>
</reference>
<dbReference type="AlphaFoldDB" id="W1NJH3"/>
<accession>W1NJH3</accession>